<dbReference type="RefSeq" id="WP_066962548.1">
    <property type="nucleotide sequence ID" value="NZ_CP023449.1"/>
</dbReference>
<accession>A0A2A4FWI5</accession>
<keyword evidence="1" id="KW-1133">Transmembrane helix</keyword>
<reference evidence="2 3" key="1">
    <citation type="submission" date="2017-09" db="EMBL/GenBank/DDBJ databases">
        <title>The Catabolism of 3,6-Dichlorosalicylic acid is Initiated by the Cytochrome P450 Monooxygenase DsmABC in Rhizorhabdus dicambivorans Ndbn-20.</title>
        <authorList>
            <person name="Na L."/>
        </authorList>
    </citation>
    <scope>NUCLEOTIDE SEQUENCE [LARGE SCALE GENOMIC DNA]</scope>
    <source>
        <strain evidence="2 3">Ndbn-20m</strain>
    </source>
</reference>
<comment type="caution">
    <text evidence="2">The sequence shown here is derived from an EMBL/GenBank/DDBJ whole genome shotgun (WGS) entry which is preliminary data.</text>
</comment>
<evidence type="ECO:0000313" key="3">
    <source>
        <dbReference type="Proteomes" id="UP000218934"/>
    </source>
</evidence>
<feature type="transmembrane region" description="Helical" evidence="1">
    <location>
        <begin position="40"/>
        <end position="62"/>
    </location>
</feature>
<keyword evidence="3" id="KW-1185">Reference proteome</keyword>
<dbReference type="EMBL" id="NWUF01000010">
    <property type="protein sequence ID" value="PCE42069.1"/>
    <property type="molecule type" value="Genomic_DNA"/>
</dbReference>
<evidence type="ECO:0000256" key="1">
    <source>
        <dbReference type="SAM" id="Phobius"/>
    </source>
</evidence>
<evidence type="ECO:0000313" key="2">
    <source>
        <dbReference type="EMBL" id="PCE42069.1"/>
    </source>
</evidence>
<dbReference type="KEGG" id="rdi:CMV14_18485"/>
<organism evidence="2 3">
    <name type="scientific">Rhizorhabdus dicambivorans</name>
    <dbReference type="NCBI Taxonomy" id="1850238"/>
    <lineage>
        <taxon>Bacteria</taxon>
        <taxon>Pseudomonadati</taxon>
        <taxon>Pseudomonadota</taxon>
        <taxon>Alphaproteobacteria</taxon>
        <taxon>Sphingomonadales</taxon>
        <taxon>Sphingomonadaceae</taxon>
        <taxon>Rhizorhabdus</taxon>
    </lineage>
</organism>
<proteinExistence type="predicted"/>
<sequence length="97" mass="10446">MSPLLMIGAASAAALLTYGRKRRLAGRLPLPRIARAKSRALAEAILAALTVLLVGWLIAPAIDPATASLRPFFLAAALLVAWLQFNQTWRARRTRGA</sequence>
<gene>
    <name evidence="2" type="ORF">COO09_12190</name>
</gene>
<keyword evidence="1" id="KW-0472">Membrane</keyword>
<keyword evidence="1" id="KW-0812">Transmembrane</keyword>
<feature type="transmembrane region" description="Helical" evidence="1">
    <location>
        <begin position="68"/>
        <end position="85"/>
    </location>
</feature>
<dbReference type="AlphaFoldDB" id="A0A2A4FWI5"/>
<dbReference type="Proteomes" id="UP000218934">
    <property type="component" value="Unassembled WGS sequence"/>
</dbReference>
<name>A0A2A4FWI5_9SPHN</name>
<protein>
    <submittedName>
        <fullName evidence="2">Uncharacterized protein</fullName>
    </submittedName>
</protein>